<keyword evidence="1" id="KW-0472">Membrane</keyword>
<accession>A0A1R2BQT3</accession>
<feature type="transmembrane region" description="Helical" evidence="1">
    <location>
        <begin position="138"/>
        <end position="158"/>
    </location>
</feature>
<evidence type="ECO:0008006" key="4">
    <source>
        <dbReference type="Google" id="ProtNLM"/>
    </source>
</evidence>
<organism evidence="2 3">
    <name type="scientific">Stentor coeruleus</name>
    <dbReference type="NCBI Taxonomy" id="5963"/>
    <lineage>
        <taxon>Eukaryota</taxon>
        <taxon>Sar</taxon>
        <taxon>Alveolata</taxon>
        <taxon>Ciliophora</taxon>
        <taxon>Postciliodesmatophora</taxon>
        <taxon>Heterotrichea</taxon>
        <taxon>Heterotrichida</taxon>
        <taxon>Stentoridae</taxon>
        <taxon>Stentor</taxon>
    </lineage>
</organism>
<comment type="caution">
    <text evidence="2">The sequence shown here is derived from an EMBL/GenBank/DDBJ whole genome shotgun (WGS) entry which is preliminary data.</text>
</comment>
<feature type="transmembrane region" description="Helical" evidence="1">
    <location>
        <begin position="99"/>
        <end position="118"/>
    </location>
</feature>
<dbReference type="AlphaFoldDB" id="A0A1R2BQT3"/>
<dbReference type="OrthoDB" id="294541at2759"/>
<feature type="transmembrane region" description="Helical" evidence="1">
    <location>
        <begin position="300"/>
        <end position="324"/>
    </location>
</feature>
<evidence type="ECO:0000313" key="2">
    <source>
        <dbReference type="EMBL" id="OMJ79138.1"/>
    </source>
</evidence>
<dbReference type="PANTHER" id="PTHR16189">
    <property type="entry name" value="TRANSMEMBRANE PROTEIN 104-RELATED"/>
    <property type="match status" value="1"/>
</dbReference>
<dbReference type="Proteomes" id="UP000187209">
    <property type="component" value="Unassembled WGS sequence"/>
</dbReference>
<reference evidence="2 3" key="1">
    <citation type="submission" date="2016-11" db="EMBL/GenBank/DDBJ databases">
        <title>The macronuclear genome of Stentor coeruleus: a giant cell with tiny introns.</title>
        <authorList>
            <person name="Slabodnick M."/>
            <person name="Ruby J.G."/>
            <person name="Reiff S.B."/>
            <person name="Swart E.C."/>
            <person name="Gosai S."/>
            <person name="Prabakaran S."/>
            <person name="Witkowska E."/>
            <person name="Larue G.E."/>
            <person name="Fisher S."/>
            <person name="Freeman R.M."/>
            <person name="Gunawardena J."/>
            <person name="Chu W."/>
            <person name="Stover N.A."/>
            <person name="Gregory B.D."/>
            <person name="Nowacki M."/>
            <person name="Derisi J."/>
            <person name="Roy S.W."/>
            <person name="Marshall W.F."/>
            <person name="Sood P."/>
        </authorList>
    </citation>
    <scope>NUCLEOTIDE SEQUENCE [LARGE SCALE GENOMIC DNA]</scope>
    <source>
        <strain evidence="2">WM001</strain>
    </source>
</reference>
<feature type="transmembrane region" description="Helical" evidence="1">
    <location>
        <begin position="259"/>
        <end position="279"/>
    </location>
</feature>
<dbReference type="EMBL" id="MPUH01000485">
    <property type="protein sequence ID" value="OMJ79138.1"/>
    <property type="molecule type" value="Genomic_DNA"/>
</dbReference>
<name>A0A1R2BQT3_9CILI</name>
<evidence type="ECO:0000313" key="3">
    <source>
        <dbReference type="Proteomes" id="UP000187209"/>
    </source>
</evidence>
<proteinExistence type="predicted"/>
<feature type="transmembrane region" description="Helical" evidence="1">
    <location>
        <begin position="56"/>
        <end position="79"/>
    </location>
</feature>
<protein>
    <recommendedName>
        <fullName evidence="4">Amino acid transporter transmembrane domain-containing protein</fullName>
    </recommendedName>
</protein>
<feature type="transmembrane region" description="Helical" evidence="1">
    <location>
        <begin position="184"/>
        <end position="206"/>
    </location>
</feature>
<feature type="transmembrane region" description="Helical" evidence="1">
    <location>
        <begin position="29"/>
        <end position="49"/>
    </location>
</feature>
<keyword evidence="1" id="KW-0812">Transmembrane</keyword>
<evidence type="ECO:0000256" key="1">
    <source>
        <dbReference type="SAM" id="Phobius"/>
    </source>
</evidence>
<sequence length="330" mass="37187">MTSLVPIGPLDTCNIFENPSFAYSCRYKYIFFIGIFCAIVSSMTLLWHFTESKTYLLGVCLARMIVVIIMIATAIKAGATGTQLNSTEDIASNVPFANFHAFGIGVPIIFLTMGFHLLIPDVEQPLKNKEKNSVKMLLYGFSIAFLTIVLLSLSMIYGCAEVETLATLNWKNYSNGEPVDKRPIWTACIEMIIMIFPCIDITSIFAMTTVNTADNIIALHFDGLQDYCVEPERIFKTRVFILIVSMFVPMYFYDLGIVFAVAGAINIVFIFLFIIMFGIASKTLIPEVGLYDNFLANKNFLRVFLVFSLIFCVKMWVNLINYLLVSNDIF</sequence>
<gene>
    <name evidence="2" type="ORF">SteCoe_20885</name>
</gene>
<feature type="transmembrane region" description="Helical" evidence="1">
    <location>
        <begin position="235"/>
        <end position="253"/>
    </location>
</feature>
<keyword evidence="3" id="KW-1185">Reference proteome</keyword>
<keyword evidence="1" id="KW-1133">Transmembrane helix</keyword>